<evidence type="ECO:0000313" key="4">
    <source>
        <dbReference type="Proteomes" id="UP001501666"/>
    </source>
</evidence>
<keyword evidence="2" id="KW-0349">Heme</keyword>
<protein>
    <submittedName>
        <fullName evidence="3">Cytochrome P450</fullName>
    </submittedName>
</protein>
<keyword evidence="2" id="KW-0408">Iron</keyword>
<dbReference type="PANTHER" id="PTHR46696">
    <property type="entry name" value="P450, PUTATIVE (EUROFUNG)-RELATED"/>
    <property type="match status" value="1"/>
</dbReference>
<accession>A0ABP6FQA3</accession>
<keyword evidence="2" id="KW-0479">Metal-binding</keyword>
<sequence>MRAIPTDRGTCPFDPPAGMADEPLSKVRLSNGDQVWLVTRHDLVRQVLGDTRFSSEIDGGFLDVPLHAVQPQPGMFIQMDPPEHTRLRRLLTGRFTVQRMQRLRPRIEQIVTERLDALERAPRPADLVAEFALPIPSLVICELLGVPYAERASFQEAGARLLTLTGTQEELEEAMMRLGGYLAELIARKRAEPGEGLLDDLLDSGLSDEELVGMSILLLIAGHETTANMISLGTLLLLQHPDQLALVRQSPEAARTAVDELLRYLSIVDVGMFRRASTDLELDGQIIREGEFVTCSLAAANRDPALLDRPEELEVSRPKAPHVAFGFGPHQCLGQNLARLEMEIAYPALFRRLPDLRLAVPLEKVPFKSDMAIYGVHRLEVEW</sequence>
<dbReference type="EMBL" id="BAAATE010000043">
    <property type="protein sequence ID" value="GAA2696327.1"/>
    <property type="molecule type" value="Genomic_DNA"/>
</dbReference>
<evidence type="ECO:0000256" key="2">
    <source>
        <dbReference type="RuleBase" id="RU000461"/>
    </source>
</evidence>
<keyword evidence="4" id="KW-1185">Reference proteome</keyword>
<organism evidence="3 4">
    <name type="scientific">Nonomuraea recticatena</name>
    <dbReference type="NCBI Taxonomy" id="46178"/>
    <lineage>
        <taxon>Bacteria</taxon>
        <taxon>Bacillati</taxon>
        <taxon>Actinomycetota</taxon>
        <taxon>Actinomycetes</taxon>
        <taxon>Streptosporangiales</taxon>
        <taxon>Streptosporangiaceae</taxon>
        <taxon>Nonomuraea</taxon>
    </lineage>
</organism>
<comment type="similarity">
    <text evidence="1 2">Belongs to the cytochrome P450 family.</text>
</comment>
<dbReference type="InterPro" id="IPR001128">
    <property type="entry name" value="Cyt_P450"/>
</dbReference>
<proteinExistence type="inferred from homology"/>
<dbReference type="PRINTS" id="PR00385">
    <property type="entry name" value="P450"/>
</dbReference>
<dbReference type="RefSeq" id="WP_346155850.1">
    <property type="nucleotide sequence ID" value="NZ_BAAATE010000043.1"/>
</dbReference>
<dbReference type="InterPro" id="IPR036396">
    <property type="entry name" value="Cyt_P450_sf"/>
</dbReference>
<dbReference type="SUPFAM" id="SSF48264">
    <property type="entry name" value="Cytochrome P450"/>
    <property type="match status" value="1"/>
</dbReference>
<evidence type="ECO:0000256" key="1">
    <source>
        <dbReference type="ARBA" id="ARBA00010617"/>
    </source>
</evidence>
<dbReference type="PANTHER" id="PTHR46696:SF1">
    <property type="entry name" value="CYTOCHROME P450 YJIB-RELATED"/>
    <property type="match status" value="1"/>
</dbReference>
<keyword evidence="2" id="KW-0503">Monooxygenase</keyword>
<dbReference type="InterPro" id="IPR002397">
    <property type="entry name" value="Cyt_P450_B"/>
</dbReference>
<dbReference type="PROSITE" id="PS00086">
    <property type="entry name" value="CYTOCHROME_P450"/>
    <property type="match status" value="1"/>
</dbReference>
<gene>
    <name evidence="3" type="ORF">GCM10010412_090120</name>
</gene>
<evidence type="ECO:0000313" key="3">
    <source>
        <dbReference type="EMBL" id="GAA2696327.1"/>
    </source>
</evidence>
<dbReference type="InterPro" id="IPR017972">
    <property type="entry name" value="Cyt_P450_CS"/>
</dbReference>
<dbReference type="CDD" id="cd11030">
    <property type="entry name" value="CYP105-like"/>
    <property type="match status" value="1"/>
</dbReference>
<comment type="caution">
    <text evidence="3">The sequence shown here is derived from an EMBL/GenBank/DDBJ whole genome shotgun (WGS) entry which is preliminary data.</text>
</comment>
<dbReference type="Proteomes" id="UP001501666">
    <property type="component" value="Unassembled WGS sequence"/>
</dbReference>
<reference evidence="4" key="1">
    <citation type="journal article" date="2019" name="Int. J. Syst. Evol. Microbiol.">
        <title>The Global Catalogue of Microorganisms (GCM) 10K type strain sequencing project: providing services to taxonomists for standard genome sequencing and annotation.</title>
        <authorList>
            <consortium name="The Broad Institute Genomics Platform"/>
            <consortium name="The Broad Institute Genome Sequencing Center for Infectious Disease"/>
            <person name="Wu L."/>
            <person name="Ma J."/>
        </authorList>
    </citation>
    <scope>NUCLEOTIDE SEQUENCE [LARGE SCALE GENOMIC DNA]</scope>
    <source>
        <strain evidence="4">JCM 6835</strain>
    </source>
</reference>
<dbReference type="Pfam" id="PF00067">
    <property type="entry name" value="p450"/>
    <property type="match status" value="1"/>
</dbReference>
<keyword evidence="2" id="KW-0560">Oxidoreductase</keyword>
<dbReference type="PRINTS" id="PR00359">
    <property type="entry name" value="BP450"/>
</dbReference>
<name>A0ABP6FQA3_9ACTN</name>
<dbReference type="Gene3D" id="1.10.630.10">
    <property type="entry name" value="Cytochrome P450"/>
    <property type="match status" value="1"/>
</dbReference>